<evidence type="ECO:0000313" key="1">
    <source>
        <dbReference type="EMBL" id="GAA0954457.1"/>
    </source>
</evidence>
<proteinExistence type="predicted"/>
<reference evidence="2" key="1">
    <citation type="journal article" date="2019" name="Int. J. Syst. Evol. Microbiol.">
        <title>The Global Catalogue of Microorganisms (GCM) 10K type strain sequencing project: providing services to taxonomists for standard genome sequencing and annotation.</title>
        <authorList>
            <consortium name="The Broad Institute Genomics Platform"/>
            <consortium name="The Broad Institute Genome Sequencing Center for Infectious Disease"/>
            <person name="Wu L."/>
            <person name="Ma J."/>
        </authorList>
    </citation>
    <scope>NUCLEOTIDE SEQUENCE [LARGE SCALE GENOMIC DNA]</scope>
    <source>
        <strain evidence="2">JCM 11136</strain>
    </source>
</reference>
<gene>
    <name evidence="1" type="ORF">GCM10009560_78390</name>
</gene>
<dbReference type="Pfam" id="PF02450">
    <property type="entry name" value="LCAT"/>
    <property type="match status" value="1"/>
</dbReference>
<dbReference type="EMBL" id="BAAAHQ010000067">
    <property type="protein sequence ID" value="GAA0954457.1"/>
    <property type="molecule type" value="Genomic_DNA"/>
</dbReference>
<evidence type="ECO:0008006" key="3">
    <source>
        <dbReference type="Google" id="ProtNLM"/>
    </source>
</evidence>
<dbReference type="Proteomes" id="UP001501578">
    <property type="component" value="Unassembled WGS sequence"/>
</dbReference>
<dbReference type="InterPro" id="IPR003386">
    <property type="entry name" value="LACT/PDAT_acylTrfase"/>
</dbReference>
<protein>
    <recommendedName>
        <fullName evidence="3">Lecithin:cholesterol acyltransferase</fullName>
    </recommendedName>
</protein>
<organism evidence="1 2">
    <name type="scientific">Nonomuraea longicatena</name>
    <dbReference type="NCBI Taxonomy" id="83682"/>
    <lineage>
        <taxon>Bacteria</taxon>
        <taxon>Bacillati</taxon>
        <taxon>Actinomycetota</taxon>
        <taxon>Actinomycetes</taxon>
        <taxon>Streptosporangiales</taxon>
        <taxon>Streptosporangiaceae</taxon>
        <taxon>Nonomuraea</taxon>
    </lineage>
</organism>
<dbReference type="RefSeq" id="WP_343955434.1">
    <property type="nucleotide sequence ID" value="NZ_BAAAHQ010000067.1"/>
</dbReference>
<keyword evidence="2" id="KW-1185">Reference proteome</keyword>
<accession>A0ABP4BUD1</accession>
<comment type="caution">
    <text evidence="1">The sequence shown here is derived from an EMBL/GenBank/DDBJ whole genome shotgun (WGS) entry which is preliminary data.</text>
</comment>
<name>A0ABP4BUD1_9ACTN</name>
<dbReference type="SUPFAM" id="SSF53474">
    <property type="entry name" value="alpha/beta-Hydrolases"/>
    <property type="match status" value="1"/>
</dbReference>
<dbReference type="PANTHER" id="PTHR11440">
    <property type="entry name" value="LECITHIN-CHOLESTEROL ACYLTRANSFERASE-RELATED"/>
    <property type="match status" value="1"/>
</dbReference>
<dbReference type="InterPro" id="IPR029058">
    <property type="entry name" value="AB_hydrolase_fold"/>
</dbReference>
<sequence length="449" mass="48802">MPDRIDDLIVVIPGILGSVLERGGKPIWDHSLAAMRHVLPPRRLVSALSLDDGDDVRPVGLINGLHIVPGLWGIDGYGPLLNYLRRQFDVSRGNLIAFPYDWRLSCAVNARRLGVTVERELTRLREHVPTAKVTYICHSMGGLIARYYLEVLGGRAFARRLITIGTPHQGAAKAAAALCLGLAPGARARVGRFGRVLDDLDEVVRTFPSVYELLPTYRCVDDGTGELRHLLGSGVPIDTSRIREGATFHHDIALAAQKNGPSLHETYLFGGHRHKTVLSLQLTSAQVVPLHTWNGEAVRGDGTVPRFATALPEATSDTDVRYSGDRHSVLAGAKHLFDALHAILTSQPIRKYQGRELGLGLDLPELVPMGEAVPIEVEAVDNRLALIVSAAHDETGEIVRGLLLRNLGDGRYATDLILPKPGAWRVTVSAPGRIPVEPVSDIVMAVDPM</sequence>
<evidence type="ECO:0000313" key="2">
    <source>
        <dbReference type="Proteomes" id="UP001501578"/>
    </source>
</evidence>
<dbReference type="Gene3D" id="3.40.50.1820">
    <property type="entry name" value="alpha/beta hydrolase"/>
    <property type="match status" value="1"/>
</dbReference>